<dbReference type="GeneID" id="18929751"/>
<protein>
    <submittedName>
        <fullName evidence="1">Uncharacterized protein</fullName>
    </submittedName>
</protein>
<dbReference type="Proteomes" id="UP000001072">
    <property type="component" value="Unassembled WGS sequence"/>
</dbReference>
<evidence type="ECO:0000313" key="1">
    <source>
        <dbReference type="EMBL" id="EGG08797.1"/>
    </source>
</evidence>
<dbReference type="InParanoid" id="F4RFE8"/>
<dbReference type="VEuPathDB" id="FungiDB:MELLADRAFT_61561"/>
<dbReference type="HOGENOM" id="CLU_097631_0_0_1"/>
<dbReference type="KEGG" id="mlr:MELLADRAFT_61561"/>
<dbReference type="AlphaFoldDB" id="F4RFE8"/>
<organism evidence="2">
    <name type="scientific">Melampsora larici-populina (strain 98AG31 / pathotype 3-4-7)</name>
    <name type="common">Poplar leaf rust fungus</name>
    <dbReference type="NCBI Taxonomy" id="747676"/>
    <lineage>
        <taxon>Eukaryota</taxon>
        <taxon>Fungi</taxon>
        <taxon>Dikarya</taxon>
        <taxon>Basidiomycota</taxon>
        <taxon>Pucciniomycotina</taxon>
        <taxon>Pucciniomycetes</taxon>
        <taxon>Pucciniales</taxon>
        <taxon>Melampsoraceae</taxon>
        <taxon>Melampsora</taxon>
    </lineage>
</organism>
<evidence type="ECO:0000313" key="2">
    <source>
        <dbReference type="Proteomes" id="UP000001072"/>
    </source>
</evidence>
<keyword evidence="2" id="KW-1185">Reference proteome</keyword>
<sequence length="198" mass="21923">MHSPVPSSDKVLAYHTCKTQLVLGHRHGRLITEVAFTKALCTSWNKLCCGRAYTISGPFGQDPVTKQASIKHTPMSQVDIGPWVYPHSHLAGKARLSGIGKIKSVIFEEGSRPGMPWNAVIVVTHDFSDPLTPQHPPIPFDMIYHFGHYTPLPYYWSDLAPGATIWIDASLFAKDAKTSSFIAQIENYQYLSTSNTPA</sequence>
<dbReference type="OrthoDB" id="2513794at2759"/>
<reference evidence="2" key="1">
    <citation type="journal article" date="2011" name="Proc. Natl. Acad. Sci. U.S.A.">
        <title>Obligate biotrophy features unraveled by the genomic analysis of rust fungi.</title>
        <authorList>
            <person name="Duplessis S."/>
            <person name="Cuomo C.A."/>
            <person name="Lin Y.-C."/>
            <person name="Aerts A."/>
            <person name="Tisserant E."/>
            <person name="Veneault-Fourrey C."/>
            <person name="Joly D.L."/>
            <person name="Hacquard S."/>
            <person name="Amselem J."/>
            <person name="Cantarel B.L."/>
            <person name="Chiu R."/>
            <person name="Coutinho P.M."/>
            <person name="Feau N."/>
            <person name="Field M."/>
            <person name="Frey P."/>
            <person name="Gelhaye E."/>
            <person name="Goldberg J."/>
            <person name="Grabherr M.G."/>
            <person name="Kodira C.D."/>
            <person name="Kohler A."/>
            <person name="Kuees U."/>
            <person name="Lindquist E.A."/>
            <person name="Lucas S.M."/>
            <person name="Mago R."/>
            <person name="Mauceli E."/>
            <person name="Morin E."/>
            <person name="Murat C."/>
            <person name="Pangilinan J.L."/>
            <person name="Park R."/>
            <person name="Pearson M."/>
            <person name="Quesneville H."/>
            <person name="Rouhier N."/>
            <person name="Sakthikumar S."/>
            <person name="Salamov A.A."/>
            <person name="Schmutz J."/>
            <person name="Selles B."/>
            <person name="Shapiro H."/>
            <person name="Tanguay P."/>
            <person name="Tuskan G.A."/>
            <person name="Henrissat B."/>
            <person name="Van de Peer Y."/>
            <person name="Rouze P."/>
            <person name="Ellis J.G."/>
            <person name="Dodds P.N."/>
            <person name="Schein J.E."/>
            <person name="Zhong S."/>
            <person name="Hamelin R.C."/>
            <person name="Grigoriev I.V."/>
            <person name="Szabo L.J."/>
            <person name="Martin F."/>
        </authorList>
    </citation>
    <scope>NUCLEOTIDE SEQUENCE [LARGE SCALE GENOMIC DNA]</scope>
    <source>
        <strain evidence="2">98AG31 / pathotype 3-4-7</strain>
    </source>
</reference>
<proteinExistence type="predicted"/>
<accession>F4RFE8</accession>
<name>F4RFE8_MELLP</name>
<dbReference type="RefSeq" id="XP_007407771.1">
    <property type="nucleotide sequence ID" value="XM_007407709.1"/>
</dbReference>
<dbReference type="EMBL" id="GL883099">
    <property type="protein sequence ID" value="EGG08797.1"/>
    <property type="molecule type" value="Genomic_DNA"/>
</dbReference>
<gene>
    <name evidence="1" type="ORF">MELLADRAFT_61561</name>
</gene>